<sequence>MASIYLVRHGQAGFGKLNYDQLSDTGHQQAELVGKALAQRNLEAGLLVQGAMQRHRETRQGAQQHWHSYGPLTEAAGFNEFDSDDVIACAFPQFKNKAVLGAWILAQPNKRKAFQELFAKAVERWTSGTQDNDYAESWPHFTQRVLQALHNLVQQADGKHAVVFTSGGPITAVAQYCLGLSNSKAFDMNWTLLNGGITQLLYNSSGKISLASFNEHQHLAQAGQHFLTYR</sequence>
<dbReference type="Pfam" id="PF00300">
    <property type="entry name" value="His_Phos_1"/>
    <property type="match status" value="1"/>
</dbReference>
<dbReference type="KEGG" id="vcw:GJQ55_12425"/>
<keyword evidence="1" id="KW-0378">Hydrolase</keyword>
<dbReference type="PANTHER" id="PTHR20935:SF0">
    <property type="entry name" value="SERINE_THREONINE-PROTEIN PHOSPHATASE PGAM5, MITOCHONDRIAL"/>
    <property type="match status" value="1"/>
</dbReference>
<dbReference type="PANTHER" id="PTHR20935">
    <property type="entry name" value="PHOSPHOGLYCERATE MUTASE-RELATED"/>
    <property type="match status" value="1"/>
</dbReference>
<evidence type="ECO:0000313" key="3">
    <source>
        <dbReference type="Proteomes" id="UP000596074"/>
    </source>
</evidence>
<dbReference type="InterPro" id="IPR051021">
    <property type="entry name" value="Mito_Ser/Thr_phosphatase"/>
</dbReference>
<protein>
    <submittedName>
        <fullName evidence="2">Histidine phosphatase family protein</fullName>
    </submittedName>
</protein>
<evidence type="ECO:0000313" key="2">
    <source>
        <dbReference type="EMBL" id="QQD25227.1"/>
    </source>
</evidence>
<gene>
    <name evidence="2" type="ORF">GJQ55_12425</name>
</gene>
<dbReference type="InterPro" id="IPR029033">
    <property type="entry name" value="His_PPase_superfam"/>
</dbReference>
<name>A0A9E8JQV2_9GAMM</name>
<dbReference type="EMBL" id="CP046056">
    <property type="protein sequence ID" value="QQD25227.1"/>
    <property type="molecule type" value="Genomic_DNA"/>
</dbReference>
<accession>A0A9E8JQV2</accession>
<dbReference type="InterPro" id="IPR013078">
    <property type="entry name" value="His_Pase_superF_clade-1"/>
</dbReference>
<dbReference type="RefSeq" id="WP_228345295.1">
    <property type="nucleotide sequence ID" value="NZ_CP045550.1"/>
</dbReference>
<organism evidence="2 3">
    <name type="scientific">Venatoribacter cucullus</name>
    <dbReference type="NCBI Taxonomy" id="2661630"/>
    <lineage>
        <taxon>Bacteria</taxon>
        <taxon>Pseudomonadati</taxon>
        <taxon>Pseudomonadota</taxon>
        <taxon>Gammaproteobacteria</taxon>
        <taxon>Oceanospirillales</taxon>
        <taxon>Oceanospirillaceae</taxon>
        <taxon>Venatoribacter</taxon>
    </lineage>
</organism>
<keyword evidence="3" id="KW-1185">Reference proteome</keyword>
<evidence type="ECO:0000256" key="1">
    <source>
        <dbReference type="ARBA" id="ARBA00022801"/>
    </source>
</evidence>
<reference evidence="2 3" key="1">
    <citation type="submission" date="2019-11" db="EMBL/GenBank/DDBJ databases">
        <title>Venatorbacter sp. nov. a predator of Campylobacter and other Gram-negative bacteria.</title>
        <authorList>
            <person name="Saeedi A."/>
            <person name="Cummings N.J."/>
            <person name="Connerton I.F."/>
            <person name="Connerton P.L."/>
        </authorList>
    </citation>
    <scope>NUCLEOTIDE SEQUENCE [LARGE SCALE GENOMIC DNA]</scope>
    <source>
        <strain evidence="2">XL5</strain>
    </source>
</reference>
<dbReference type="Gene3D" id="3.40.50.1240">
    <property type="entry name" value="Phosphoglycerate mutase-like"/>
    <property type="match status" value="1"/>
</dbReference>
<dbReference type="CDD" id="cd07067">
    <property type="entry name" value="HP_PGM_like"/>
    <property type="match status" value="1"/>
</dbReference>
<proteinExistence type="predicted"/>
<dbReference type="AlphaFoldDB" id="A0A9E8JQV2"/>
<dbReference type="SUPFAM" id="SSF53254">
    <property type="entry name" value="Phosphoglycerate mutase-like"/>
    <property type="match status" value="1"/>
</dbReference>
<dbReference type="SMART" id="SM00855">
    <property type="entry name" value="PGAM"/>
    <property type="match status" value="1"/>
</dbReference>
<dbReference type="GO" id="GO:0016787">
    <property type="term" value="F:hydrolase activity"/>
    <property type="evidence" value="ECO:0007669"/>
    <property type="project" value="UniProtKB-KW"/>
</dbReference>
<dbReference type="Proteomes" id="UP000596074">
    <property type="component" value="Chromosome"/>
</dbReference>